<organism evidence="4">
    <name type="scientific">Pseudogemmatithrix spongiicola</name>
    <dbReference type="NCBI Taxonomy" id="3062599"/>
    <lineage>
        <taxon>Bacteria</taxon>
        <taxon>Pseudomonadati</taxon>
        <taxon>Gemmatimonadota</taxon>
        <taxon>Gemmatimonadia</taxon>
        <taxon>Gemmatimonadales</taxon>
        <taxon>Gemmatimonadaceae</taxon>
        <taxon>Pseudogemmatithrix</taxon>
    </lineage>
</organism>
<name>A0AA49Q415_9BACT</name>
<dbReference type="InterPro" id="IPR015854">
    <property type="entry name" value="ABC_transpr_LolD-like"/>
</dbReference>
<evidence type="ECO:0000313" key="4">
    <source>
        <dbReference type="EMBL" id="WKW11411.1"/>
    </source>
</evidence>
<accession>A0AA49Q714</accession>
<dbReference type="GO" id="GO:0016887">
    <property type="term" value="F:ATP hydrolysis activity"/>
    <property type="evidence" value="ECO:0007669"/>
    <property type="project" value="InterPro"/>
</dbReference>
<dbReference type="Proteomes" id="UP001229955">
    <property type="component" value="Chromosome"/>
</dbReference>
<protein>
    <submittedName>
        <fullName evidence="4">ATP-binding cassette domain-containing protein</fullName>
    </submittedName>
</protein>
<keyword evidence="2 4" id="KW-0067">ATP-binding</keyword>
<dbReference type="KEGG" id="pspc:Strain318_000657"/>
<evidence type="ECO:0000256" key="1">
    <source>
        <dbReference type="ARBA" id="ARBA00022741"/>
    </source>
</evidence>
<dbReference type="AlphaFoldDB" id="A0AA49Q415"/>
<evidence type="ECO:0000313" key="6">
    <source>
        <dbReference type="Proteomes" id="UP001229955"/>
    </source>
</evidence>
<keyword evidence="1" id="KW-0547">Nucleotide-binding</keyword>
<dbReference type="InterPro" id="IPR003439">
    <property type="entry name" value="ABC_transporter-like_ATP-bd"/>
</dbReference>
<proteinExistence type="predicted"/>
<sequence>MRATPLLEFRQVTRRWRTGVLGTNTDILAVSHASLTLHAGEVMAITGAGGAGKSTLLLLAAGSVRPSAGEIRWNGVGDHRPLRPQLIKARPWEYHFLTVRQAIAFHADVLALADDSIPAPSRLLPLMHRVGLYGMSRVRLGALTPLDQFRVVVAQALLAQPRLLCCDEPFAYLGPADRTVAMSLLRSIAAGGVGVIVAGRDGDACGGQGVADKVLRLVAGRVDGLARPRRNVLELAVPSPDDAMRRLLPQLPSLARRGRRLRVPLGAGTSPESVLALCRDVGVAVRASRVAEELVPR</sequence>
<gene>
    <name evidence="4" type="ORF">Strain138_000657</name>
    <name evidence="5" type="ORF">Strain318_000657</name>
</gene>
<dbReference type="RefSeq" id="WP_367887109.1">
    <property type="nucleotide sequence ID" value="NZ_CP130612.1"/>
</dbReference>
<dbReference type="PANTHER" id="PTHR24220">
    <property type="entry name" value="IMPORT ATP-BINDING PROTEIN"/>
    <property type="match status" value="1"/>
</dbReference>
<dbReference type="Gene3D" id="3.40.50.300">
    <property type="entry name" value="P-loop containing nucleotide triphosphate hydrolases"/>
    <property type="match status" value="1"/>
</dbReference>
<dbReference type="InterPro" id="IPR003593">
    <property type="entry name" value="AAA+_ATPase"/>
</dbReference>
<accession>A0AA49Q415</accession>
<evidence type="ECO:0000259" key="3">
    <source>
        <dbReference type="PROSITE" id="PS50893"/>
    </source>
</evidence>
<dbReference type="EMBL" id="CP130612">
    <property type="protein sequence ID" value="WKW11411.1"/>
    <property type="molecule type" value="Genomic_DNA"/>
</dbReference>
<feature type="domain" description="ABC transporter" evidence="3">
    <location>
        <begin position="7"/>
        <end position="244"/>
    </location>
</feature>
<dbReference type="GO" id="GO:0005886">
    <property type="term" value="C:plasma membrane"/>
    <property type="evidence" value="ECO:0007669"/>
    <property type="project" value="TreeGrafter"/>
</dbReference>
<dbReference type="GO" id="GO:0005524">
    <property type="term" value="F:ATP binding"/>
    <property type="evidence" value="ECO:0007669"/>
    <property type="project" value="UniProtKB-KW"/>
</dbReference>
<dbReference type="InterPro" id="IPR027417">
    <property type="entry name" value="P-loop_NTPase"/>
</dbReference>
<keyword evidence="6" id="KW-1185">Reference proteome</keyword>
<dbReference type="GO" id="GO:0022857">
    <property type="term" value="F:transmembrane transporter activity"/>
    <property type="evidence" value="ECO:0007669"/>
    <property type="project" value="TreeGrafter"/>
</dbReference>
<evidence type="ECO:0000313" key="5">
    <source>
        <dbReference type="EMBL" id="WKW14321.1"/>
    </source>
</evidence>
<dbReference type="SUPFAM" id="SSF52540">
    <property type="entry name" value="P-loop containing nucleoside triphosphate hydrolases"/>
    <property type="match status" value="1"/>
</dbReference>
<dbReference type="PROSITE" id="PS50893">
    <property type="entry name" value="ABC_TRANSPORTER_2"/>
    <property type="match status" value="1"/>
</dbReference>
<evidence type="ECO:0000256" key="2">
    <source>
        <dbReference type="ARBA" id="ARBA00022840"/>
    </source>
</evidence>
<dbReference type="EMBL" id="CP130613">
    <property type="protein sequence ID" value="WKW14321.1"/>
    <property type="molecule type" value="Genomic_DNA"/>
</dbReference>
<dbReference type="SMART" id="SM00382">
    <property type="entry name" value="AAA"/>
    <property type="match status" value="1"/>
</dbReference>
<reference evidence="4" key="1">
    <citation type="submission" date="2023-07" db="EMBL/GenBank/DDBJ databases">
        <authorList>
            <person name="Haufschild T."/>
            <person name="Kallscheuer N."/>
            <person name="Hammer J."/>
            <person name="Kohn T."/>
            <person name="Kabuu M."/>
            <person name="Jogler M."/>
            <person name="Wohfarth N."/>
            <person name="Heuer A."/>
            <person name="Rohde M."/>
            <person name="van Teeseling M.C.F."/>
            <person name="Jogler C."/>
        </authorList>
    </citation>
    <scope>NUCLEOTIDE SEQUENCE</scope>
    <source>
        <strain evidence="4">Strain 138</strain>
        <strain evidence="5">Strain 318</strain>
    </source>
</reference>
<dbReference type="Pfam" id="PF00005">
    <property type="entry name" value="ABC_tran"/>
    <property type="match status" value="1"/>
</dbReference>